<dbReference type="Gene3D" id="1.10.472.130">
    <property type="match status" value="1"/>
</dbReference>
<organism evidence="2">
    <name type="scientific">Timema monikensis</name>
    <dbReference type="NCBI Taxonomy" id="170555"/>
    <lineage>
        <taxon>Eukaryota</taxon>
        <taxon>Metazoa</taxon>
        <taxon>Ecdysozoa</taxon>
        <taxon>Arthropoda</taxon>
        <taxon>Hexapoda</taxon>
        <taxon>Insecta</taxon>
        <taxon>Pterygota</taxon>
        <taxon>Neoptera</taxon>
        <taxon>Polyneoptera</taxon>
        <taxon>Phasmatodea</taxon>
        <taxon>Timematodea</taxon>
        <taxon>Timematoidea</taxon>
        <taxon>Timematidae</taxon>
        <taxon>Timema</taxon>
    </lineage>
</organism>
<evidence type="ECO:0000259" key="1">
    <source>
        <dbReference type="Pfam" id="PF17852"/>
    </source>
</evidence>
<gene>
    <name evidence="2" type="ORF">TMSB3V08_LOCUS5738</name>
</gene>
<accession>A0A7R9HND0</accession>
<dbReference type="EMBL" id="OB793905">
    <property type="protein sequence ID" value="CAD7428949.1"/>
    <property type="molecule type" value="Genomic_DNA"/>
</dbReference>
<protein>
    <recommendedName>
        <fullName evidence="1">Dynein heavy chain AAA 5 extension domain-containing protein</fullName>
    </recommendedName>
</protein>
<name>A0A7R9HND0_9NEOP</name>
<reference evidence="2" key="1">
    <citation type="submission" date="2020-11" db="EMBL/GenBank/DDBJ databases">
        <authorList>
            <person name="Tran Van P."/>
        </authorList>
    </citation>
    <scope>NUCLEOTIDE SEQUENCE</scope>
</reference>
<sequence>MLLSQSLPGRSRLIALIEQDSRGTRWFHRSIVCMRTGRSLLNQHSSEMLMLMLMLQVTQMCFMLDAMIPVYEDSDNETILGDLLECIFIQALYFSLGASLLHDDRLEFDDFVKRQCSLLVMEDSSDNKCTFR</sequence>
<proteinExistence type="predicted"/>
<dbReference type="AlphaFoldDB" id="A0A7R9HND0"/>
<dbReference type="InterPro" id="IPR041466">
    <property type="entry name" value="Dynein_AAA5_ext"/>
</dbReference>
<evidence type="ECO:0000313" key="2">
    <source>
        <dbReference type="EMBL" id="CAD7428949.1"/>
    </source>
</evidence>
<dbReference type="Pfam" id="PF17852">
    <property type="entry name" value="Dynein_AAA_lid"/>
    <property type="match status" value="1"/>
</dbReference>
<feature type="domain" description="Dynein heavy chain AAA 5 extension" evidence="1">
    <location>
        <begin position="43"/>
        <end position="117"/>
    </location>
</feature>